<dbReference type="Proteomes" id="UP000620124">
    <property type="component" value="Unassembled WGS sequence"/>
</dbReference>
<comment type="caution">
    <text evidence="3">The sequence shown here is derived from an EMBL/GenBank/DDBJ whole genome shotgun (WGS) entry which is preliminary data.</text>
</comment>
<dbReference type="Pfam" id="PF23562">
    <property type="entry name" value="AMP-binding_C_3"/>
    <property type="match status" value="1"/>
</dbReference>
<reference evidence="3" key="1">
    <citation type="submission" date="2020-05" db="EMBL/GenBank/DDBJ databases">
        <title>Mycena genomes resolve the evolution of fungal bioluminescence.</title>
        <authorList>
            <person name="Tsai I.J."/>
        </authorList>
    </citation>
    <scope>NUCLEOTIDE SEQUENCE</scope>
    <source>
        <strain evidence="3">CCC161011</strain>
    </source>
</reference>
<dbReference type="EMBL" id="JACAZI010000019">
    <property type="protein sequence ID" value="KAF7339984.1"/>
    <property type="molecule type" value="Genomic_DNA"/>
</dbReference>
<name>A0A8H7CJH2_9AGAR</name>
<evidence type="ECO:0000313" key="4">
    <source>
        <dbReference type="Proteomes" id="UP000620124"/>
    </source>
</evidence>
<organism evidence="3 4">
    <name type="scientific">Mycena venus</name>
    <dbReference type="NCBI Taxonomy" id="2733690"/>
    <lineage>
        <taxon>Eukaryota</taxon>
        <taxon>Fungi</taxon>
        <taxon>Dikarya</taxon>
        <taxon>Basidiomycota</taxon>
        <taxon>Agaricomycotina</taxon>
        <taxon>Agaricomycetes</taxon>
        <taxon>Agaricomycetidae</taxon>
        <taxon>Agaricales</taxon>
        <taxon>Marasmiineae</taxon>
        <taxon>Mycenaceae</taxon>
        <taxon>Mycena</taxon>
    </lineage>
</organism>
<dbReference type="PANTHER" id="PTHR43201:SF8">
    <property type="entry name" value="ACYL-COA SYNTHETASE FAMILY MEMBER 3"/>
    <property type="match status" value="1"/>
</dbReference>
<evidence type="ECO:0000313" key="3">
    <source>
        <dbReference type="EMBL" id="KAF7339984.1"/>
    </source>
</evidence>
<gene>
    <name evidence="3" type="ORF">MVEN_01916100</name>
</gene>
<protein>
    <submittedName>
        <fullName evidence="3">Acetyl-CoA synthetase-like protein</fullName>
    </submittedName>
</protein>
<dbReference type="InterPro" id="IPR042099">
    <property type="entry name" value="ANL_N_sf"/>
</dbReference>
<accession>A0A8H7CJH2</accession>
<dbReference type="InterPro" id="IPR000873">
    <property type="entry name" value="AMP-dep_synth/lig_dom"/>
</dbReference>
<proteinExistence type="inferred from homology"/>
<feature type="domain" description="AMP-dependent synthetase/ligase" evidence="2">
    <location>
        <begin position="152"/>
        <end position="344"/>
    </location>
</feature>
<keyword evidence="4" id="KW-1185">Reference proteome</keyword>
<comment type="similarity">
    <text evidence="1">Belongs to the ATP-dependent AMP-binding enzyme family.</text>
</comment>
<sequence length="542" mass="59549">MASKNHFMYPFLDALSQYAALPLFKKLVGEGASRTCVSITYQAFEEDLNKTSLFWAQKLSDIGVKSSDVVGLWITGAQYTDLVHLYSGFVPQIFSQKFTAQGLAVIGDLLSACDGKALVYDPSFGSAIQELGLPSVATPDLETLAAIIGEMLPTLPEVEPTDTAMIFHTSGTTSGKPKPVPESHRWFKFQTQQWQGVCQGSFNGQDLFNNIGSFGHVGSATYPNHICAAGQCMVQLPPSGFDRETLLDLTRLAGLNNLFLYAPWFSKLINMARTDPEVLGVLRGMHQIVYTGASLNPEDEAWIVEQGLPSTVLYATTEIALCLVSDLNDLKTLPAMRVVPGVQCEFIPTKSLKTSELAGDVQDRTCGGQLYDFFIPASAPNCPHPSIRNRPDGHISGDLFEEVQKGYYAFRGRNDDWIRTGPGLSFCDTKSIEDNCMLNCADLVKNCTVVGHYKPAVVLFIEPALSLPGETDVSAFKAGILRQTTSFNDRLFQHERITDPNFIVVVPPGSLPRTTEKGNIRRKAVEDEYADLLQQIYNNMKS</sequence>
<dbReference type="Gene3D" id="3.40.50.12780">
    <property type="entry name" value="N-terminal domain of ligase-like"/>
    <property type="match status" value="1"/>
</dbReference>
<dbReference type="GO" id="GO:0031956">
    <property type="term" value="F:medium-chain fatty acid-CoA ligase activity"/>
    <property type="evidence" value="ECO:0007669"/>
    <property type="project" value="TreeGrafter"/>
</dbReference>
<evidence type="ECO:0000256" key="1">
    <source>
        <dbReference type="ARBA" id="ARBA00006432"/>
    </source>
</evidence>
<dbReference type="Pfam" id="PF00501">
    <property type="entry name" value="AMP-binding"/>
    <property type="match status" value="1"/>
</dbReference>
<dbReference type="OrthoDB" id="429813at2759"/>
<dbReference type="PANTHER" id="PTHR43201">
    <property type="entry name" value="ACYL-COA SYNTHETASE"/>
    <property type="match status" value="1"/>
</dbReference>
<dbReference type="AlphaFoldDB" id="A0A8H7CJH2"/>
<evidence type="ECO:0000259" key="2">
    <source>
        <dbReference type="Pfam" id="PF00501"/>
    </source>
</evidence>
<dbReference type="SUPFAM" id="SSF56801">
    <property type="entry name" value="Acetyl-CoA synthetase-like"/>
    <property type="match status" value="1"/>
</dbReference>
<dbReference type="GO" id="GO:0006631">
    <property type="term" value="P:fatty acid metabolic process"/>
    <property type="evidence" value="ECO:0007669"/>
    <property type="project" value="TreeGrafter"/>
</dbReference>